<sequence>MVRLKKLLLFFAALLTMDVTSLEQNWTWIDSQIAGDPGLQYLRQFALLHQTKANITQANETFYLDGDGNFKPVYPILTDQNISSSVITITAEVECSDLTAISSQFIPY</sequence>
<evidence type="ECO:0000256" key="1">
    <source>
        <dbReference type="SAM" id="SignalP"/>
    </source>
</evidence>
<accession>A0AAW1JX96</accession>
<dbReference type="AlphaFoldDB" id="A0AAW1JX96"/>
<gene>
    <name evidence="2" type="ORF">QE152_g27110</name>
</gene>
<organism evidence="2 3">
    <name type="scientific">Popillia japonica</name>
    <name type="common">Japanese beetle</name>
    <dbReference type="NCBI Taxonomy" id="7064"/>
    <lineage>
        <taxon>Eukaryota</taxon>
        <taxon>Metazoa</taxon>
        <taxon>Ecdysozoa</taxon>
        <taxon>Arthropoda</taxon>
        <taxon>Hexapoda</taxon>
        <taxon>Insecta</taxon>
        <taxon>Pterygota</taxon>
        <taxon>Neoptera</taxon>
        <taxon>Endopterygota</taxon>
        <taxon>Coleoptera</taxon>
        <taxon>Polyphaga</taxon>
        <taxon>Scarabaeiformia</taxon>
        <taxon>Scarabaeidae</taxon>
        <taxon>Rutelinae</taxon>
        <taxon>Popillia</taxon>
    </lineage>
</organism>
<dbReference type="Proteomes" id="UP001458880">
    <property type="component" value="Unassembled WGS sequence"/>
</dbReference>
<keyword evidence="3" id="KW-1185">Reference proteome</keyword>
<protein>
    <submittedName>
        <fullName evidence="2">Uncharacterized protein</fullName>
    </submittedName>
</protein>
<feature type="signal peptide" evidence="1">
    <location>
        <begin position="1"/>
        <end position="22"/>
    </location>
</feature>
<evidence type="ECO:0000313" key="3">
    <source>
        <dbReference type="Proteomes" id="UP001458880"/>
    </source>
</evidence>
<dbReference type="EMBL" id="JASPKY010000325">
    <property type="protein sequence ID" value="KAK9708587.1"/>
    <property type="molecule type" value="Genomic_DNA"/>
</dbReference>
<proteinExistence type="predicted"/>
<comment type="caution">
    <text evidence="2">The sequence shown here is derived from an EMBL/GenBank/DDBJ whole genome shotgun (WGS) entry which is preliminary data.</text>
</comment>
<name>A0AAW1JX96_POPJA</name>
<keyword evidence="1" id="KW-0732">Signal</keyword>
<reference evidence="2 3" key="1">
    <citation type="journal article" date="2024" name="BMC Genomics">
        <title>De novo assembly and annotation of Popillia japonica's genome with initial clues to its potential as an invasive pest.</title>
        <authorList>
            <person name="Cucini C."/>
            <person name="Boschi S."/>
            <person name="Funari R."/>
            <person name="Cardaioli E."/>
            <person name="Iannotti N."/>
            <person name="Marturano G."/>
            <person name="Paoli F."/>
            <person name="Bruttini M."/>
            <person name="Carapelli A."/>
            <person name="Frati F."/>
            <person name="Nardi F."/>
        </authorList>
    </citation>
    <scope>NUCLEOTIDE SEQUENCE [LARGE SCALE GENOMIC DNA]</scope>
    <source>
        <strain evidence="2">DMR45628</strain>
    </source>
</reference>
<feature type="chain" id="PRO_5043373883" evidence="1">
    <location>
        <begin position="23"/>
        <end position="108"/>
    </location>
</feature>
<evidence type="ECO:0000313" key="2">
    <source>
        <dbReference type="EMBL" id="KAK9708587.1"/>
    </source>
</evidence>